<dbReference type="GO" id="GO:0005765">
    <property type="term" value="C:lysosomal membrane"/>
    <property type="evidence" value="ECO:0007669"/>
    <property type="project" value="UniProtKB-SubCell"/>
</dbReference>
<organism evidence="15 16">
    <name type="scientific">Kryptolebias marmoratus</name>
    <name type="common">Mangrove killifish</name>
    <name type="synonym">Rivulus marmoratus</name>
    <dbReference type="NCBI Taxonomy" id="37003"/>
    <lineage>
        <taxon>Eukaryota</taxon>
        <taxon>Metazoa</taxon>
        <taxon>Chordata</taxon>
        <taxon>Craniata</taxon>
        <taxon>Vertebrata</taxon>
        <taxon>Euteleostomi</taxon>
        <taxon>Actinopterygii</taxon>
        <taxon>Neopterygii</taxon>
        <taxon>Teleostei</taxon>
        <taxon>Neoteleostei</taxon>
        <taxon>Acanthomorphata</taxon>
        <taxon>Ovalentaria</taxon>
        <taxon>Atherinomorphae</taxon>
        <taxon>Cyprinodontiformes</taxon>
        <taxon>Rivulidae</taxon>
        <taxon>Kryptolebias</taxon>
    </lineage>
</organism>
<feature type="domain" description="MHD" evidence="14">
    <location>
        <begin position="207"/>
        <end position="474"/>
    </location>
</feature>
<dbReference type="PANTHER" id="PTHR16082:SF2">
    <property type="entry name" value="AP-5 COMPLEX SUBUNIT MU-1"/>
    <property type="match status" value="1"/>
</dbReference>
<keyword evidence="11" id="KW-0472">Membrane</keyword>
<evidence type="ECO:0000256" key="7">
    <source>
        <dbReference type="ARBA" id="ARBA00022448"/>
    </source>
</evidence>
<evidence type="ECO:0000256" key="2">
    <source>
        <dbReference type="ARBA" id="ARBA00004514"/>
    </source>
</evidence>
<dbReference type="FunFam" id="2.60.40.1170:FF:000014">
    <property type="entry name" value="AP-5 complex subunit mu-1 isoform X1"/>
    <property type="match status" value="1"/>
</dbReference>
<keyword evidence="9" id="KW-0967">Endosome</keyword>
<evidence type="ECO:0000256" key="13">
    <source>
        <dbReference type="ARBA" id="ARBA00030827"/>
    </source>
</evidence>
<dbReference type="GeneID" id="108233397"/>
<dbReference type="CDD" id="cd09256">
    <property type="entry name" value="AP_MuD_MHD"/>
    <property type="match status" value="1"/>
</dbReference>
<dbReference type="OrthoDB" id="1877176at2759"/>
<dbReference type="GO" id="GO:0005829">
    <property type="term" value="C:cytosol"/>
    <property type="evidence" value="ECO:0007669"/>
    <property type="project" value="UniProtKB-SubCell"/>
</dbReference>
<comment type="subunit">
    <text evidence="5">Probably part of the adaptor protein complex 5 (AP-5) a tetramer composed of AP5B1, AP5M1, AP5S1 and AP5Z1.</text>
</comment>
<dbReference type="Pfam" id="PF00928">
    <property type="entry name" value="Adap_comp_sub"/>
    <property type="match status" value="1"/>
</dbReference>
<name>A0A3Q3A2E1_KRYMA</name>
<dbReference type="CTD" id="55745"/>
<dbReference type="Gene3D" id="2.60.40.1170">
    <property type="entry name" value="Mu homology domain, subdomain B"/>
    <property type="match status" value="2"/>
</dbReference>
<keyword evidence="12" id="KW-0458">Lysosome</keyword>
<dbReference type="OMA" id="KEHPTDY"/>
<evidence type="ECO:0000256" key="3">
    <source>
        <dbReference type="ARBA" id="ARBA00004630"/>
    </source>
</evidence>
<evidence type="ECO:0000313" key="16">
    <source>
        <dbReference type="Proteomes" id="UP000264800"/>
    </source>
</evidence>
<keyword evidence="8" id="KW-0963">Cytoplasm</keyword>
<dbReference type="SUPFAM" id="SSF49447">
    <property type="entry name" value="Second domain of Mu2 adaptin subunit (ap50) of ap2 adaptor"/>
    <property type="match status" value="1"/>
</dbReference>
<dbReference type="GO" id="GO:0031902">
    <property type="term" value="C:late endosome membrane"/>
    <property type="evidence" value="ECO:0007669"/>
    <property type="project" value="UniProtKB-SubCell"/>
</dbReference>
<evidence type="ECO:0000256" key="5">
    <source>
        <dbReference type="ARBA" id="ARBA00011174"/>
    </source>
</evidence>
<dbReference type="KEGG" id="kmr:108233397"/>
<dbReference type="Ensembl" id="ENSKMAT00000005066.1">
    <property type="protein sequence ID" value="ENSKMAP00000004979.1"/>
    <property type="gene ID" value="ENSKMAG00000003789.1"/>
</dbReference>
<evidence type="ECO:0000256" key="9">
    <source>
        <dbReference type="ARBA" id="ARBA00022753"/>
    </source>
</evidence>
<keyword evidence="10" id="KW-0653">Protein transport</keyword>
<dbReference type="GeneTree" id="ENSGT00390000006191"/>
<dbReference type="PROSITE" id="PS51072">
    <property type="entry name" value="MHD"/>
    <property type="match status" value="1"/>
</dbReference>
<evidence type="ECO:0000256" key="6">
    <source>
        <dbReference type="ARBA" id="ARBA00021851"/>
    </source>
</evidence>
<dbReference type="STRING" id="37003.ENSKMAP00000004979"/>
<dbReference type="GO" id="GO:0015031">
    <property type="term" value="P:protein transport"/>
    <property type="evidence" value="ECO:0007669"/>
    <property type="project" value="UniProtKB-KW"/>
</dbReference>
<keyword evidence="7" id="KW-0813">Transport</keyword>
<evidence type="ECO:0000256" key="10">
    <source>
        <dbReference type="ARBA" id="ARBA00022927"/>
    </source>
</evidence>
<evidence type="ECO:0000256" key="4">
    <source>
        <dbReference type="ARBA" id="ARBA00005324"/>
    </source>
</evidence>
<protein>
    <recommendedName>
        <fullName evidence="6">AP-5 complex subunit mu-1</fullName>
    </recommendedName>
    <alternativeName>
        <fullName evidence="13">Adaptor-related protein complex 5 subunit mu-1</fullName>
    </alternativeName>
</protein>
<dbReference type="RefSeq" id="XP_017267315.1">
    <property type="nucleotide sequence ID" value="XM_017411826.2"/>
</dbReference>
<keyword evidence="16" id="KW-1185">Reference proteome</keyword>
<evidence type="ECO:0000259" key="14">
    <source>
        <dbReference type="PROSITE" id="PS51072"/>
    </source>
</evidence>
<comment type="subcellular location">
    <subcellularLocation>
        <location evidence="2">Cytoplasm</location>
        <location evidence="2">Cytosol</location>
    </subcellularLocation>
    <subcellularLocation>
        <location evidence="1">Late endosome membrane</location>
        <topology evidence="1">Peripheral membrane protein</topology>
        <orientation evidence="1">Cytoplasmic side</orientation>
    </subcellularLocation>
    <subcellularLocation>
        <location evidence="3">Lysosome membrane</location>
        <topology evidence="3">Peripheral membrane protein</topology>
        <orientation evidence="3">Cytoplasmic side</orientation>
    </subcellularLocation>
</comment>
<dbReference type="Proteomes" id="UP000264800">
    <property type="component" value="Unplaced"/>
</dbReference>
<proteinExistence type="inferred from homology"/>
<comment type="similarity">
    <text evidence="4">Belongs to the adaptor complexes medium subunit family.</text>
</comment>
<dbReference type="GO" id="GO:0030119">
    <property type="term" value="C:AP-type membrane coat adaptor complex"/>
    <property type="evidence" value="ECO:0007669"/>
    <property type="project" value="TreeGrafter"/>
</dbReference>
<evidence type="ECO:0000256" key="1">
    <source>
        <dbReference type="ARBA" id="ARBA00004492"/>
    </source>
</evidence>
<evidence type="ECO:0000256" key="8">
    <source>
        <dbReference type="ARBA" id="ARBA00022490"/>
    </source>
</evidence>
<accession>A0A3Q3A2E1</accession>
<sequence>MSLRALWIVSHEKGENGSIRFSRRFPTVEYRAKRLAGSSYVAVPEDSPVLQLILLELGLSSPNKPYVAQRDDCIYRPRSPALELPLNGKETLWPVLSVSQGSLILACLPLVDVPSEPRPPLASLLSVSQGLTFLAGLQTFLLGSGAKPDGDGLASRLAMLPSVLLQVCPLGTPLDVPLVGVPATSTVATSAGTQKQPAWKTGLHRGRAMVNVAVVETVRSMQYGNQSRQDLWDVYGTVTCKCEVEGVLPNVTVTLSLPQNGSPLQDILVHPCVTSLDSSILTASSVDNMDSSAFSGPYKFPFSPPLEPFRLCSYTSQVPVPPILGLYRLKEEDNQLCVLVSLKLHETVKNTFEYCEAQLPFFNRNQMGNVDVKVSSGQVEVTKEKNLLVWALGQKFPKSREVTLNAKIIFSGVSPGPSDPLCTGLTAYIKLLFKVPEITLSGCYVDQHLVQVYSSAKPRILTSRELLSKEYFIWNSTGTAPVSNGQMMV</sequence>
<evidence type="ECO:0000313" key="15">
    <source>
        <dbReference type="Ensembl" id="ENSKMAP00000004979.1"/>
    </source>
</evidence>
<dbReference type="GO" id="GO:0016197">
    <property type="term" value="P:endosomal transport"/>
    <property type="evidence" value="ECO:0007669"/>
    <property type="project" value="TreeGrafter"/>
</dbReference>
<evidence type="ECO:0000256" key="12">
    <source>
        <dbReference type="ARBA" id="ARBA00023228"/>
    </source>
</evidence>
<dbReference type="InterPro" id="IPR028565">
    <property type="entry name" value="MHD"/>
</dbReference>
<dbReference type="PANTHER" id="PTHR16082">
    <property type="entry name" value="AP-5 COMPLEX SUBUNIT MU-1"/>
    <property type="match status" value="1"/>
</dbReference>
<reference evidence="15" key="2">
    <citation type="submission" date="2025-09" db="UniProtKB">
        <authorList>
            <consortium name="Ensembl"/>
        </authorList>
    </citation>
    <scope>IDENTIFICATION</scope>
</reference>
<dbReference type="InterPro" id="IPR039591">
    <property type="entry name" value="AP5M1"/>
</dbReference>
<dbReference type="AlphaFoldDB" id="A0A3Q3A2E1"/>
<dbReference type="InterPro" id="IPR036168">
    <property type="entry name" value="AP2_Mu_C_sf"/>
</dbReference>
<reference evidence="15" key="1">
    <citation type="submission" date="2025-08" db="UniProtKB">
        <authorList>
            <consortium name="Ensembl"/>
        </authorList>
    </citation>
    <scope>IDENTIFICATION</scope>
</reference>
<evidence type="ECO:0000256" key="11">
    <source>
        <dbReference type="ARBA" id="ARBA00023136"/>
    </source>
</evidence>